<sequence length="118" mass="13538">MATDSTHFVKYRLKSPNLKEQYITFSSRTPKTLQIAQDHPLVQKLAETDSKAASNVEQLIQELLTHEKRFFAWLGASESHMEQFMNDPVSALKLAIPDLPDSFFNELDSLPKIFQKKT</sequence>
<comment type="caution">
    <text evidence="1">The sequence shown here is derived from an EMBL/GenBank/DDBJ whole genome shotgun (WGS) entry which is preliminary data.</text>
</comment>
<dbReference type="AlphaFoldDB" id="A0A3D0KC80"/>
<organism evidence="1">
    <name type="scientific">Halomonas campaniensis</name>
    <dbReference type="NCBI Taxonomy" id="213554"/>
    <lineage>
        <taxon>Bacteria</taxon>
        <taxon>Pseudomonadati</taxon>
        <taxon>Pseudomonadota</taxon>
        <taxon>Gammaproteobacteria</taxon>
        <taxon>Oceanospirillales</taxon>
        <taxon>Halomonadaceae</taxon>
        <taxon>Halomonas</taxon>
    </lineage>
</organism>
<name>A0A3D0KC80_9GAMM</name>
<reference evidence="1" key="1">
    <citation type="journal article" date="2018" name="Nat. Biotechnol.">
        <title>A standardized bacterial taxonomy based on genome phylogeny substantially revises the tree of life.</title>
        <authorList>
            <person name="Parks D.H."/>
            <person name="Chuvochina M."/>
            <person name="Waite D.W."/>
            <person name="Rinke C."/>
            <person name="Skarshewski A."/>
            <person name="Chaumeil P.A."/>
            <person name="Hugenholtz P."/>
        </authorList>
    </citation>
    <scope>NUCLEOTIDE SEQUENCE [LARGE SCALE GENOMIC DNA]</scope>
    <source>
        <strain evidence="1">UBA11284</strain>
    </source>
</reference>
<proteinExistence type="predicted"/>
<dbReference type="EMBL" id="DOTR01000013">
    <property type="protein sequence ID" value="HCA01103.1"/>
    <property type="molecule type" value="Genomic_DNA"/>
</dbReference>
<protein>
    <submittedName>
        <fullName evidence="1">Uncharacterized protein</fullName>
    </submittedName>
</protein>
<accession>A0A3D0KC80</accession>
<evidence type="ECO:0000313" key="1">
    <source>
        <dbReference type="EMBL" id="HCA01103.1"/>
    </source>
</evidence>
<gene>
    <name evidence="1" type="ORF">DEO68_02705</name>
</gene>